<name>A0A286UTJ7_9AGAM</name>
<dbReference type="GO" id="GO:0006364">
    <property type="term" value="P:rRNA processing"/>
    <property type="evidence" value="ECO:0007669"/>
    <property type="project" value="InterPro"/>
</dbReference>
<reference evidence="2 3" key="1">
    <citation type="journal article" date="2017" name="Mol. Ecol.">
        <title>Comparative and population genomic landscape of Phellinus noxius: A hypervariable fungus causing root rot in trees.</title>
        <authorList>
            <person name="Chung C.L."/>
            <person name="Lee T.J."/>
            <person name="Akiba M."/>
            <person name="Lee H.H."/>
            <person name="Kuo T.H."/>
            <person name="Liu D."/>
            <person name="Ke H.M."/>
            <person name="Yokoi T."/>
            <person name="Roa M.B."/>
            <person name="Lu M.J."/>
            <person name="Chang Y.Y."/>
            <person name="Ann P.J."/>
            <person name="Tsai J.N."/>
            <person name="Chen C.Y."/>
            <person name="Tzean S.S."/>
            <person name="Ota Y."/>
            <person name="Hattori T."/>
            <person name="Sahashi N."/>
            <person name="Liou R.F."/>
            <person name="Kikuchi T."/>
            <person name="Tsai I.J."/>
        </authorList>
    </citation>
    <scope>NUCLEOTIDE SEQUENCE [LARGE SCALE GENOMIC DNA]</scope>
    <source>
        <strain evidence="2 3">FFPRI411160</strain>
    </source>
</reference>
<feature type="compositionally biased region" description="Polar residues" evidence="1">
    <location>
        <begin position="1"/>
        <end position="10"/>
    </location>
</feature>
<evidence type="ECO:0000313" key="3">
    <source>
        <dbReference type="Proteomes" id="UP000217199"/>
    </source>
</evidence>
<dbReference type="AlphaFoldDB" id="A0A286UTJ7"/>
<accession>A0A286UTJ7</accession>
<dbReference type="GO" id="GO:0005829">
    <property type="term" value="C:cytosol"/>
    <property type="evidence" value="ECO:0007669"/>
    <property type="project" value="TreeGrafter"/>
</dbReference>
<feature type="compositionally biased region" description="Basic and acidic residues" evidence="1">
    <location>
        <begin position="166"/>
        <end position="179"/>
    </location>
</feature>
<dbReference type="GO" id="GO:0004526">
    <property type="term" value="F:ribonuclease P activity"/>
    <property type="evidence" value="ECO:0007669"/>
    <property type="project" value="TreeGrafter"/>
</dbReference>
<feature type="compositionally biased region" description="Basic and acidic residues" evidence="1">
    <location>
        <begin position="91"/>
        <end position="101"/>
    </location>
</feature>
<dbReference type="OrthoDB" id="20109at2759"/>
<evidence type="ECO:0000256" key="1">
    <source>
        <dbReference type="SAM" id="MobiDB-lite"/>
    </source>
</evidence>
<dbReference type="InParanoid" id="A0A286UTJ7"/>
<feature type="region of interest" description="Disordered" evidence="1">
    <location>
        <begin position="81"/>
        <end position="101"/>
    </location>
</feature>
<dbReference type="InterPro" id="IPR029064">
    <property type="entry name" value="Ribosomal_eL30-like_sf"/>
</dbReference>
<comment type="caution">
    <text evidence="2">The sequence shown here is derived from an EMBL/GenBank/DDBJ whole genome shotgun (WGS) entry which is preliminary data.</text>
</comment>
<keyword evidence="3" id="KW-1185">Reference proteome</keyword>
<sequence>MSSKQVNNKDNSARVHGSSNNRKTKQKSESRTVYKSVLDNPFDVEWPNVPLNVQNSILARLIGLISGVSEYNKCRHSLAVKRRRKEKKQKQKENISTEEMKDSSLNMEMDALNENIVSSSTAHDEALGILKQMTVGINAVTKRLETQCLVSRRALSSSGANLNLSQKREGEPQKDEDEPAKALEELTSAQIGVVLVCRSDIDPPLLVSHIPHLVAACNGAPSTIDRRVKLVTLPKGAEDTLSEAFGLRRVAVIALNKEFLKDIQLVSFLSSVPHVRAPWLVGLEGNPRELQSRADTSRVPHRSKGAFEPTHIKQLSTTAPKDMRAARALRAKGRNEAKMKRKGRIGVNKNSIT</sequence>
<dbReference type="PANTHER" id="PTHR28272:SF1">
    <property type="entry name" value="RIBONUCLEASES P_MRP PROTEIN SUBUNIT POP3"/>
    <property type="match status" value="1"/>
</dbReference>
<dbReference type="GO" id="GO:0034965">
    <property type="term" value="P:intronic box C/D snoRNA processing"/>
    <property type="evidence" value="ECO:0007669"/>
    <property type="project" value="TreeGrafter"/>
</dbReference>
<dbReference type="GO" id="GO:0005655">
    <property type="term" value="C:nucleolar ribonuclease P complex"/>
    <property type="evidence" value="ECO:0007669"/>
    <property type="project" value="TreeGrafter"/>
</dbReference>
<dbReference type="STRING" id="2282107.A0A286UTJ7"/>
<dbReference type="GO" id="GO:0000172">
    <property type="term" value="C:ribonuclease MRP complex"/>
    <property type="evidence" value="ECO:0007669"/>
    <property type="project" value="TreeGrafter"/>
</dbReference>
<feature type="region of interest" description="Disordered" evidence="1">
    <location>
        <begin position="1"/>
        <end position="32"/>
    </location>
</feature>
<evidence type="ECO:0000313" key="2">
    <source>
        <dbReference type="EMBL" id="PAV22898.1"/>
    </source>
</evidence>
<dbReference type="Pfam" id="PF08228">
    <property type="entry name" value="RNase_P_pop3"/>
    <property type="match status" value="1"/>
</dbReference>
<feature type="region of interest" description="Disordered" evidence="1">
    <location>
        <begin position="160"/>
        <end position="179"/>
    </location>
</feature>
<proteinExistence type="predicted"/>
<gene>
    <name evidence="2" type="ORF">PNOK_0285500</name>
</gene>
<feature type="compositionally biased region" description="Basic residues" evidence="1">
    <location>
        <begin position="81"/>
        <end position="90"/>
    </location>
</feature>
<dbReference type="GO" id="GO:0008033">
    <property type="term" value="P:tRNA processing"/>
    <property type="evidence" value="ECO:0007669"/>
    <property type="project" value="InterPro"/>
</dbReference>
<dbReference type="InterPro" id="IPR013241">
    <property type="entry name" value="RNase_P_Pop3"/>
</dbReference>
<organism evidence="2 3">
    <name type="scientific">Pyrrhoderma noxium</name>
    <dbReference type="NCBI Taxonomy" id="2282107"/>
    <lineage>
        <taxon>Eukaryota</taxon>
        <taxon>Fungi</taxon>
        <taxon>Dikarya</taxon>
        <taxon>Basidiomycota</taxon>
        <taxon>Agaricomycotina</taxon>
        <taxon>Agaricomycetes</taxon>
        <taxon>Hymenochaetales</taxon>
        <taxon>Hymenochaetaceae</taxon>
        <taxon>Pyrrhoderma</taxon>
    </lineage>
</organism>
<dbReference type="GO" id="GO:0000171">
    <property type="term" value="F:ribonuclease MRP activity"/>
    <property type="evidence" value="ECO:0007669"/>
    <property type="project" value="TreeGrafter"/>
</dbReference>
<dbReference type="PANTHER" id="PTHR28272">
    <property type="entry name" value="RIBONUCLEASES P/MRP PROTEIN SUBUNIT POP3"/>
    <property type="match status" value="1"/>
</dbReference>
<dbReference type="Gene3D" id="3.30.1330.30">
    <property type="match status" value="1"/>
</dbReference>
<protein>
    <submittedName>
        <fullName evidence="2">Ribonucleases p mrp subunit pop3 kDa subunit</fullName>
    </submittedName>
</protein>
<dbReference type="Proteomes" id="UP000217199">
    <property type="component" value="Unassembled WGS sequence"/>
</dbReference>
<dbReference type="EMBL" id="NBII01000002">
    <property type="protein sequence ID" value="PAV22898.1"/>
    <property type="molecule type" value="Genomic_DNA"/>
</dbReference>